<gene>
    <name evidence="9" type="ORF">GCM10010170_087160</name>
</gene>
<dbReference type="SUPFAM" id="SSF161098">
    <property type="entry name" value="MetI-like"/>
    <property type="match status" value="1"/>
</dbReference>
<proteinExistence type="inferred from homology"/>
<comment type="subcellular location">
    <subcellularLocation>
        <location evidence="1 7">Cell membrane</location>
        <topology evidence="1 7">Multi-pass membrane protein</topology>
    </subcellularLocation>
</comment>
<evidence type="ECO:0000313" key="10">
    <source>
        <dbReference type="Proteomes" id="UP001501444"/>
    </source>
</evidence>
<protein>
    <submittedName>
        <fullName evidence="9">ABC transporter permease</fullName>
    </submittedName>
</protein>
<evidence type="ECO:0000256" key="1">
    <source>
        <dbReference type="ARBA" id="ARBA00004651"/>
    </source>
</evidence>
<comment type="similarity">
    <text evidence="7">Belongs to the binding-protein-dependent transport system permease family.</text>
</comment>
<evidence type="ECO:0000256" key="2">
    <source>
        <dbReference type="ARBA" id="ARBA00022448"/>
    </source>
</evidence>
<feature type="transmembrane region" description="Helical" evidence="7">
    <location>
        <begin position="97"/>
        <end position="117"/>
    </location>
</feature>
<dbReference type="Gene3D" id="1.10.3720.10">
    <property type="entry name" value="MetI-like"/>
    <property type="match status" value="1"/>
</dbReference>
<accession>A0ABP5UJ65</accession>
<feature type="transmembrane region" description="Helical" evidence="7">
    <location>
        <begin position="183"/>
        <end position="206"/>
    </location>
</feature>
<comment type="caution">
    <text evidence="9">The sequence shown here is derived from an EMBL/GenBank/DDBJ whole genome shotgun (WGS) entry which is preliminary data.</text>
</comment>
<keyword evidence="3" id="KW-1003">Cell membrane</keyword>
<sequence length="255" mass="27357">MGRRWLRVAISILAVAAFIGVWTLASVRADPTLLPTPAQTLRATGELWDDGTLWSAVGVSIRRILLGWLLGCAIALPLGVIAGISPYGRAVIDPFVHFFRFIPAIALTSLFILWFGIGEVSKVYLVAYAAGFTVVVNTAAGVGAVPPDKISAARCVGASRLATVLTVSIPASVPYMFTGMRLALANAFLVIVAAEALATQSGLGYLIWNARIYFRTDAIFVGILFLGILGFVFDRLWKLIGSTLLRRYMTTAGSY</sequence>
<evidence type="ECO:0000256" key="6">
    <source>
        <dbReference type="ARBA" id="ARBA00023136"/>
    </source>
</evidence>
<evidence type="ECO:0000256" key="4">
    <source>
        <dbReference type="ARBA" id="ARBA00022692"/>
    </source>
</evidence>
<keyword evidence="6 7" id="KW-0472">Membrane</keyword>
<dbReference type="Pfam" id="PF00528">
    <property type="entry name" value="BPD_transp_1"/>
    <property type="match status" value="1"/>
</dbReference>
<keyword evidence="4 7" id="KW-0812">Transmembrane</keyword>
<dbReference type="EMBL" id="BAAARV010000086">
    <property type="protein sequence ID" value="GAA2380137.1"/>
    <property type="molecule type" value="Genomic_DNA"/>
</dbReference>
<dbReference type="InterPro" id="IPR000515">
    <property type="entry name" value="MetI-like"/>
</dbReference>
<evidence type="ECO:0000256" key="5">
    <source>
        <dbReference type="ARBA" id="ARBA00022989"/>
    </source>
</evidence>
<evidence type="ECO:0000313" key="9">
    <source>
        <dbReference type="EMBL" id="GAA2380137.1"/>
    </source>
</evidence>
<dbReference type="PANTHER" id="PTHR30151">
    <property type="entry name" value="ALKANE SULFONATE ABC TRANSPORTER-RELATED, MEMBRANE SUBUNIT"/>
    <property type="match status" value="1"/>
</dbReference>
<keyword evidence="2 7" id="KW-0813">Transport</keyword>
<feature type="transmembrane region" description="Helical" evidence="7">
    <location>
        <begin position="123"/>
        <end position="145"/>
    </location>
</feature>
<name>A0ABP5UJ65_9ACTN</name>
<feature type="transmembrane region" description="Helical" evidence="7">
    <location>
        <begin position="218"/>
        <end position="237"/>
    </location>
</feature>
<feature type="transmembrane region" description="Helical" evidence="7">
    <location>
        <begin position="64"/>
        <end position="85"/>
    </location>
</feature>
<feature type="domain" description="ABC transmembrane type-1" evidence="8">
    <location>
        <begin position="53"/>
        <end position="237"/>
    </location>
</feature>
<evidence type="ECO:0000259" key="8">
    <source>
        <dbReference type="PROSITE" id="PS50928"/>
    </source>
</evidence>
<evidence type="ECO:0000256" key="7">
    <source>
        <dbReference type="RuleBase" id="RU363032"/>
    </source>
</evidence>
<dbReference type="PANTHER" id="PTHR30151:SF0">
    <property type="entry name" value="ABC TRANSPORTER PERMEASE PROTEIN MJ0413-RELATED"/>
    <property type="match status" value="1"/>
</dbReference>
<keyword evidence="5 7" id="KW-1133">Transmembrane helix</keyword>
<dbReference type="Proteomes" id="UP001501444">
    <property type="component" value="Unassembled WGS sequence"/>
</dbReference>
<dbReference type="CDD" id="cd06261">
    <property type="entry name" value="TM_PBP2"/>
    <property type="match status" value="1"/>
</dbReference>
<organism evidence="9 10">
    <name type="scientific">Dactylosporangium salmoneum</name>
    <dbReference type="NCBI Taxonomy" id="53361"/>
    <lineage>
        <taxon>Bacteria</taxon>
        <taxon>Bacillati</taxon>
        <taxon>Actinomycetota</taxon>
        <taxon>Actinomycetes</taxon>
        <taxon>Micromonosporales</taxon>
        <taxon>Micromonosporaceae</taxon>
        <taxon>Dactylosporangium</taxon>
    </lineage>
</organism>
<dbReference type="PROSITE" id="PS50928">
    <property type="entry name" value="ABC_TM1"/>
    <property type="match status" value="1"/>
</dbReference>
<keyword evidence="10" id="KW-1185">Reference proteome</keyword>
<evidence type="ECO:0000256" key="3">
    <source>
        <dbReference type="ARBA" id="ARBA00022475"/>
    </source>
</evidence>
<dbReference type="InterPro" id="IPR035906">
    <property type="entry name" value="MetI-like_sf"/>
</dbReference>
<reference evidence="10" key="1">
    <citation type="journal article" date="2019" name="Int. J. Syst. Evol. Microbiol.">
        <title>The Global Catalogue of Microorganisms (GCM) 10K type strain sequencing project: providing services to taxonomists for standard genome sequencing and annotation.</title>
        <authorList>
            <consortium name="The Broad Institute Genomics Platform"/>
            <consortium name="The Broad Institute Genome Sequencing Center for Infectious Disease"/>
            <person name="Wu L."/>
            <person name="Ma J."/>
        </authorList>
    </citation>
    <scope>NUCLEOTIDE SEQUENCE [LARGE SCALE GENOMIC DNA]</scope>
    <source>
        <strain evidence="10">JCM 3272</strain>
    </source>
</reference>